<keyword evidence="3" id="KW-1185">Reference proteome</keyword>
<organism evidence="2 3">
    <name type="scientific">Dreissena polymorpha</name>
    <name type="common">Zebra mussel</name>
    <name type="synonym">Mytilus polymorpha</name>
    <dbReference type="NCBI Taxonomy" id="45954"/>
    <lineage>
        <taxon>Eukaryota</taxon>
        <taxon>Metazoa</taxon>
        <taxon>Spiralia</taxon>
        <taxon>Lophotrochozoa</taxon>
        <taxon>Mollusca</taxon>
        <taxon>Bivalvia</taxon>
        <taxon>Autobranchia</taxon>
        <taxon>Heteroconchia</taxon>
        <taxon>Euheterodonta</taxon>
        <taxon>Imparidentia</taxon>
        <taxon>Neoheterodontei</taxon>
        <taxon>Myida</taxon>
        <taxon>Dreissenoidea</taxon>
        <taxon>Dreissenidae</taxon>
        <taxon>Dreissena</taxon>
    </lineage>
</organism>
<evidence type="ECO:0000256" key="1">
    <source>
        <dbReference type="SAM" id="MobiDB-lite"/>
    </source>
</evidence>
<reference evidence="2" key="2">
    <citation type="submission" date="2020-11" db="EMBL/GenBank/DDBJ databases">
        <authorList>
            <person name="McCartney M.A."/>
            <person name="Auch B."/>
            <person name="Kono T."/>
            <person name="Mallez S."/>
            <person name="Becker A."/>
            <person name="Gohl D.M."/>
            <person name="Silverstein K.A.T."/>
            <person name="Koren S."/>
            <person name="Bechman K.B."/>
            <person name="Herman A."/>
            <person name="Abrahante J.E."/>
            <person name="Garbe J."/>
        </authorList>
    </citation>
    <scope>NUCLEOTIDE SEQUENCE</scope>
    <source>
        <strain evidence="2">Duluth1</strain>
        <tissue evidence="2">Whole animal</tissue>
    </source>
</reference>
<comment type="caution">
    <text evidence="2">The sequence shown here is derived from an EMBL/GenBank/DDBJ whole genome shotgun (WGS) entry which is preliminary data.</text>
</comment>
<feature type="region of interest" description="Disordered" evidence="1">
    <location>
        <begin position="93"/>
        <end position="112"/>
    </location>
</feature>
<proteinExistence type="predicted"/>
<protein>
    <submittedName>
        <fullName evidence="2">Uncharacterized protein</fullName>
    </submittedName>
</protein>
<gene>
    <name evidence="2" type="ORF">DPMN_068965</name>
</gene>
<dbReference type="AlphaFoldDB" id="A0A9D4BUM8"/>
<reference evidence="2" key="1">
    <citation type="journal article" date="2019" name="bioRxiv">
        <title>The Genome of the Zebra Mussel, Dreissena polymorpha: A Resource for Invasive Species Research.</title>
        <authorList>
            <person name="McCartney M.A."/>
            <person name="Auch B."/>
            <person name="Kono T."/>
            <person name="Mallez S."/>
            <person name="Zhang Y."/>
            <person name="Obille A."/>
            <person name="Becker A."/>
            <person name="Abrahante J.E."/>
            <person name="Garbe J."/>
            <person name="Badalamenti J.P."/>
            <person name="Herman A."/>
            <person name="Mangelson H."/>
            <person name="Liachko I."/>
            <person name="Sullivan S."/>
            <person name="Sone E.D."/>
            <person name="Koren S."/>
            <person name="Silverstein K.A.T."/>
            <person name="Beckman K.B."/>
            <person name="Gohl D.M."/>
        </authorList>
    </citation>
    <scope>NUCLEOTIDE SEQUENCE</scope>
    <source>
        <strain evidence="2">Duluth1</strain>
        <tissue evidence="2">Whole animal</tissue>
    </source>
</reference>
<feature type="compositionally biased region" description="Basic and acidic residues" evidence="1">
    <location>
        <begin position="93"/>
        <end position="104"/>
    </location>
</feature>
<evidence type="ECO:0000313" key="3">
    <source>
        <dbReference type="Proteomes" id="UP000828390"/>
    </source>
</evidence>
<sequence>MNLNKLIFGVYKCNAGHEHRTEVDMRDCNNVTSAKHANEAVDASMQYDLERERLRVEELKIAQQYEAEKLRLQAETDARNYELKKLKLELELEKTRSENRRNEQKSSVCSSM</sequence>
<name>A0A9D4BUM8_DREPO</name>
<evidence type="ECO:0000313" key="2">
    <source>
        <dbReference type="EMBL" id="KAH3709502.1"/>
    </source>
</evidence>
<dbReference type="Proteomes" id="UP000828390">
    <property type="component" value="Unassembled WGS sequence"/>
</dbReference>
<accession>A0A9D4BUM8</accession>
<dbReference type="EMBL" id="JAIWYP010000014">
    <property type="protein sequence ID" value="KAH3709502.1"/>
    <property type="molecule type" value="Genomic_DNA"/>
</dbReference>